<dbReference type="Gene3D" id="1.20.1050.130">
    <property type="match status" value="1"/>
</dbReference>
<dbReference type="InterPro" id="IPR004045">
    <property type="entry name" value="Glutathione_S-Trfase_N"/>
</dbReference>
<dbReference type="CDD" id="cd03048">
    <property type="entry name" value="GST_N_Ure2p_like"/>
    <property type="match status" value="1"/>
</dbReference>
<dbReference type="PROSITE" id="PS50405">
    <property type="entry name" value="GST_CTER"/>
    <property type="match status" value="1"/>
</dbReference>
<evidence type="ECO:0008006" key="7">
    <source>
        <dbReference type="Google" id="ProtNLM"/>
    </source>
</evidence>
<feature type="domain" description="GST N-terminal" evidence="3">
    <location>
        <begin position="3"/>
        <end position="84"/>
    </location>
</feature>
<keyword evidence="6" id="KW-1185">Reference proteome</keyword>
<dbReference type="InterPro" id="IPR004046">
    <property type="entry name" value="GST_C"/>
</dbReference>
<dbReference type="SUPFAM" id="SSF52833">
    <property type="entry name" value="Thioredoxin-like"/>
    <property type="match status" value="1"/>
</dbReference>
<dbReference type="PANTHER" id="PTHR44051">
    <property type="entry name" value="GLUTATHIONE S-TRANSFERASE-RELATED"/>
    <property type="match status" value="1"/>
</dbReference>
<evidence type="ECO:0000259" key="4">
    <source>
        <dbReference type="PROSITE" id="PS50405"/>
    </source>
</evidence>
<comment type="caution">
    <text evidence="5">The sequence shown here is derived from an EMBL/GenBank/DDBJ whole genome shotgun (WGS) entry which is preliminary data.</text>
</comment>
<dbReference type="SUPFAM" id="SSF47616">
    <property type="entry name" value="GST C-terminal domain-like"/>
    <property type="match status" value="1"/>
</dbReference>
<dbReference type="Pfam" id="PF02798">
    <property type="entry name" value="GST_N"/>
    <property type="match status" value="1"/>
</dbReference>
<dbReference type="InterPro" id="IPR036249">
    <property type="entry name" value="Thioredoxin-like_sf"/>
</dbReference>
<dbReference type="Pfam" id="PF00043">
    <property type="entry name" value="GST_C"/>
    <property type="match status" value="1"/>
</dbReference>
<accession>A0ABR0EPW1</accession>
<evidence type="ECO:0000256" key="2">
    <source>
        <dbReference type="RuleBase" id="RU003494"/>
    </source>
</evidence>
<proteinExistence type="inferred from homology"/>
<evidence type="ECO:0000313" key="6">
    <source>
        <dbReference type="Proteomes" id="UP001305779"/>
    </source>
</evidence>
<dbReference type="EMBL" id="JAXOVC010000003">
    <property type="protein sequence ID" value="KAK4503414.1"/>
    <property type="molecule type" value="Genomic_DNA"/>
</dbReference>
<evidence type="ECO:0000313" key="5">
    <source>
        <dbReference type="EMBL" id="KAK4503414.1"/>
    </source>
</evidence>
<comment type="similarity">
    <text evidence="1 2">Belongs to the GST superfamily.</text>
</comment>
<gene>
    <name evidence="5" type="ORF">PRZ48_004329</name>
</gene>
<feature type="domain" description="GST C-terminal" evidence="4">
    <location>
        <begin position="49"/>
        <end position="187"/>
    </location>
</feature>
<dbReference type="PANTHER" id="PTHR44051:SF8">
    <property type="entry name" value="GLUTATHIONE S-TRANSFERASE GSTA"/>
    <property type="match status" value="1"/>
</dbReference>
<reference evidence="5 6" key="1">
    <citation type="journal article" date="2023" name="G3 (Bethesda)">
        <title>A chromosome-level genome assembly of Zasmidium syzygii isolated from banana leaves.</title>
        <authorList>
            <person name="van Westerhoven A.C."/>
            <person name="Mehrabi R."/>
            <person name="Talebi R."/>
            <person name="Steentjes M.B.F."/>
            <person name="Corcolon B."/>
            <person name="Chong P.A."/>
            <person name="Kema G.H.J."/>
            <person name="Seidl M.F."/>
        </authorList>
    </citation>
    <scope>NUCLEOTIDE SEQUENCE [LARGE SCALE GENOMIC DNA]</scope>
    <source>
        <strain evidence="5 6">P124</strain>
    </source>
</reference>
<dbReference type="InterPro" id="IPR010987">
    <property type="entry name" value="Glutathione-S-Trfase_C-like"/>
</dbReference>
<name>A0ABR0EPW1_ZASCE</name>
<dbReference type="Proteomes" id="UP001305779">
    <property type="component" value="Unassembled WGS sequence"/>
</dbReference>
<sequence length="220" mass="25736">MSEPTITLYTRQTPNGIKISITLEELNLPYKTYNIDAPNHEQNSPWFLEINPNGRIPAITDGDIRVFESGSTMQYLVERYDPEYRISPYAIQRYQDETRRLYGVLDKHLQSASTPYLVGNKCTIADIATWPWVTLARWSLGGEHHPKSPLDEFPSLKAWEERMFGREGVERGRQVPEVHQREMLRDPVRMEAFEQKGREFYERMAREKVEAEKEAEKGDE</sequence>
<evidence type="ECO:0000259" key="3">
    <source>
        <dbReference type="PROSITE" id="PS50404"/>
    </source>
</evidence>
<dbReference type="PROSITE" id="PS50404">
    <property type="entry name" value="GST_NTER"/>
    <property type="match status" value="1"/>
</dbReference>
<evidence type="ECO:0000256" key="1">
    <source>
        <dbReference type="ARBA" id="ARBA00007409"/>
    </source>
</evidence>
<protein>
    <recommendedName>
        <fullName evidence="7">Glutathione S-transferase</fullName>
    </recommendedName>
</protein>
<dbReference type="Gene3D" id="3.40.30.10">
    <property type="entry name" value="Glutaredoxin"/>
    <property type="match status" value="1"/>
</dbReference>
<dbReference type="InterPro" id="IPR036282">
    <property type="entry name" value="Glutathione-S-Trfase_C_sf"/>
</dbReference>
<organism evidence="5 6">
    <name type="scientific">Zasmidium cellare</name>
    <name type="common">Wine cellar mold</name>
    <name type="synonym">Racodium cellare</name>
    <dbReference type="NCBI Taxonomy" id="395010"/>
    <lineage>
        <taxon>Eukaryota</taxon>
        <taxon>Fungi</taxon>
        <taxon>Dikarya</taxon>
        <taxon>Ascomycota</taxon>
        <taxon>Pezizomycotina</taxon>
        <taxon>Dothideomycetes</taxon>
        <taxon>Dothideomycetidae</taxon>
        <taxon>Mycosphaerellales</taxon>
        <taxon>Mycosphaerellaceae</taxon>
        <taxon>Zasmidium</taxon>
    </lineage>
</organism>